<dbReference type="SUPFAM" id="SSF53623">
    <property type="entry name" value="MurD-like peptide ligases, catalytic domain"/>
    <property type="match status" value="1"/>
</dbReference>
<dbReference type="FunFam" id="3.90.190.20:FF:000003">
    <property type="entry name" value="UDP-N-acetylmuramoylalanine--D-glutamate ligase"/>
    <property type="match status" value="1"/>
</dbReference>
<dbReference type="PANTHER" id="PTHR43692">
    <property type="entry name" value="UDP-N-ACETYLMURAMOYLALANINE--D-GLUTAMATE LIGASE"/>
    <property type="match status" value="1"/>
</dbReference>
<dbReference type="Pfam" id="PF08245">
    <property type="entry name" value="Mur_ligase_M"/>
    <property type="match status" value="1"/>
</dbReference>
<keyword evidence="5 12" id="KW-0132">Cell division</keyword>
<comment type="function">
    <text evidence="12 13">Cell wall formation. Catalyzes the addition of glutamate to the nucleotide precursor UDP-N-acetylmuramoyl-L-alanine (UMA).</text>
</comment>
<keyword evidence="11 12" id="KW-0961">Cell wall biogenesis/degradation</keyword>
<sequence>MADYLGKNVVIIGLGLTGLSCVDFFLAQNVTPRVMDTRATPPGLDKLPEAVERYVGGLNEDWLMAADLIVASPGMALANPALSRAADAGIEIVGDIELFCREAQAPIVAITGSNGKSTVTTLIGEMAKAAGVNVGVGGNIGLPALMLLDPARELYVLELSSFQLETTSSLHAVAATILNVTEDHMDRYPLGLQQYRAAKLRIYENAKVCVVNADDGLTMPVRGADERCVSFGVDVGDYHLNRQQGETWLRVKGEKVLNVKEMPLTGQHNYSNALAALALADAVGLPRATSLKALTTFTGLAHRFQIVLDHRGVRWINDSKATNVGSTEAALNGLHVAGTLYLLLGGDGKSADFEPLRRYLTGDNIRLYCFGRDGGELAALRPEIATQTETMEEAMRLIAPQVKAGDMVLLSPACASLDQFKSFEQRGDVFARLAKELG</sequence>
<dbReference type="GO" id="GO:0009252">
    <property type="term" value="P:peptidoglycan biosynthetic process"/>
    <property type="evidence" value="ECO:0007669"/>
    <property type="project" value="UniProtKB-UniRule"/>
</dbReference>
<evidence type="ECO:0000256" key="8">
    <source>
        <dbReference type="ARBA" id="ARBA00022960"/>
    </source>
</evidence>
<dbReference type="SUPFAM" id="SSF51984">
    <property type="entry name" value="MurCD N-terminal domain"/>
    <property type="match status" value="1"/>
</dbReference>
<dbReference type="Pfam" id="PF21799">
    <property type="entry name" value="MurD-like_N"/>
    <property type="match status" value="1"/>
</dbReference>
<dbReference type="SUPFAM" id="SSF53244">
    <property type="entry name" value="MurD-like peptide ligases, peptide-binding domain"/>
    <property type="match status" value="1"/>
</dbReference>
<evidence type="ECO:0000313" key="17">
    <source>
        <dbReference type="Proteomes" id="UP000268051"/>
    </source>
</evidence>
<keyword evidence="9 12" id="KW-0573">Peptidoglycan synthesis</keyword>
<evidence type="ECO:0000256" key="1">
    <source>
        <dbReference type="ARBA" id="ARBA00004496"/>
    </source>
</evidence>
<dbReference type="InterPro" id="IPR036615">
    <property type="entry name" value="Mur_ligase_C_dom_sf"/>
</dbReference>
<organism evidence="16 17">
    <name type="scientific">Kluyvera ascorbata</name>
    <dbReference type="NCBI Taxonomy" id="51288"/>
    <lineage>
        <taxon>Bacteria</taxon>
        <taxon>Pseudomonadati</taxon>
        <taxon>Pseudomonadota</taxon>
        <taxon>Gammaproteobacteria</taxon>
        <taxon>Enterobacterales</taxon>
        <taxon>Enterobacteriaceae</taxon>
        <taxon>Kluyvera</taxon>
    </lineage>
</organism>
<evidence type="ECO:0000256" key="11">
    <source>
        <dbReference type="ARBA" id="ARBA00023316"/>
    </source>
</evidence>
<dbReference type="InterPro" id="IPR036565">
    <property type="entry name" value="Mur-like_cat_sf"/>
</dbReference>
<dbReference type="Gene3D" id="3.40.1190.10">
    <property type="entry name" value="Mur-like, catalytic domain"/>
    <property type="match status" value="1"/>
</dbReference>
<dbReference type="Gene3D" id="3.90.190.20">
    <property type="entry name" value="Mur ligase, C-terminal domain"/>
    <property type="match status" value="1"/>
</dbReference>
<evidence type="ECO:0000256" key="10">
    <source>
        <dbReference type="ARBA" id="ARBA00023306"/>
    </source>
</evidence>
<dbReference type="NCBIfam" id="TIGR01087">
    <property type="entry name" value="murD"/>
    <property type="match status" value="1"/>
</dbReference>
<comment type="catalytic activity">
    <reaction evidence="12 13">
        <text>UDP-N-acetyl-alpha-D-muramoyl-L-alanine + D-glutamate + ATP = UDP-N-acetyl-alpha-D-muramoyl-L-alanyl-D-glutamate + ADP + phosphate + H(+)</text>
        <dbReference type="Rhea" id="RHEA:16429"/>
        <dbReference type="ChEBI" id="CHEBI:15378"/>
        <dbReference type="ChEBI" id="CHEBI:29986"/>
        <dbReference type="ChEBI" id="CHEBI:30616"/>
        <dbReference type="ChEBI" id="CHEBI:43474"/>
        <dbReference type="ChEBI" id="CHEBI:83898"/>
        <dbReference type="ChEBI" id="CHEBI:83900"/>
        <dbReference type="ChEBI" id="CHEBI:456216"/>
        <dbReference type="EC" id="6.3.2.9"/>
    </reaction>
</comment>
<dbReference type="GO" id="GO:0005524">
    <property type="term" value="F:ATP binding"/>
    <property type="evidence" value="ECO:0007669"/>
    <property type="project" value="UniProtKB-UniRule"/>
</dbReference>
<protein>
    <recommendedName>
        <fullName evidence="12 13">UDP-N-acetylmuramoylalanine--D-glutamate ligase</fullName>
        <ecNumber evidence="12 13">6.3.2.9</ecNumber>
    </recommendedName>
    <alternativeName>
        <fullName evidence="12">D-glutamic acid-adding enzyme</fullName>
    </alternativeName>
    <alternativeName>
        <fullName evidence="12">UDP-N-acetylmuramoyl-L-alanyl-D-glutamate synthetase</fullName>
    </alternativeName>
</protein>
<evidence type="ECO:0000256" key="7">
    <source>
        <dbReference type="ARBA" id="ARBA00022840"/>
    </source>
</evidence>
<feature type="binding site" evidence="12">
    <location>
        <begin position="112"/>
        <end position="118"/>
    </location>
    <ligand>
        <name>ATP</name>
        <dbReference type="ChEBI" id="CHEBI:30616"/>
    </ligand>
</feature>
<evidence type="ECO:0000256" key="9">
    <source>
        <dbReference type="ARBA" id="ARBA00022984"/>
    </source>
</evidence>
<dbReference type="GO" id="GO:0008764">
    <property type="term" value="F:UDP-N-acetylmuramoylalanine-D-glutamate ligase activity"/>
    <property type="evidence" value="ECO:0007669"/>
    <property type="project" value="UniProtKB-UniRule"/>
</dbReference>
<dbReference type="GO" id="GO:0008360">
    <property type="term" value="P:regulation of cell shape"/>
    <property type="evidence" value="ECO:0007669"/>
    <property type="project" value="UniProtKB-KW"/>
</dbReference>
<evidence type="ECO:0000259" key="14">
    <source>
        <dbReference type="Pfam" id="PF02875"/>
    </source>
</evidence>
<accession>A0A3N2S8E0</accession>
<evidence type="ECO:0000256" key="13">
    <source>
        <dbReference type="RuleBase" id="RU003664"/>
    </source>
</evidence>
<gene>
    <name evidence="12" type="primary">murD</name>
    <name evidence="16" type="ORF">EB837_06620</name>
</gene>
<dbReference type="EMBL" id="RHFN01000005">
    <property type="protein sequence ID" value="ROU15982.1"/>
    <property type="molecule type" value="Genomic_DNA"/>
</dbReference>
<comment type="similarity">
    <text evidence="12">Belongs to the MurCDEF family.</text>
</comment>
<dbReference type="UniPathway" id="UPA00219"/>
<dbReference type="GO" id="GO:0005737">
    <property type="term" value="C:cytoplasm"/>
    <property type="evidence" value="ECO:0007669"/>
    <property type="project" value="UniProtKB-SubCell"/>
</dbReference>
<evidence type="ECO:0000256" key="3">
    <source>
        <dbReference type="ARBA" id="ARBA00022490"/>
    </source>
</evidence>
<keyword evidence="4 12" id="KW-0436">Ligase</keyword>
<keyword evidence="8 12" id="KW-0133">Cell shape</keyword>
<evidence type="ECO:0000256" key="6">
    <source>
        <dbReference type="ARBA" id="ARBA00022741"/>
    </source>
</evidence>
<feature type="domain" description="Mur ligase C-terminal" evidence="14">
    <location>
        <begin position="302"/>
        <end position="414"/>
    </location>
</feature>
<comment type="caution">
    <text evidence="16">The sequence shown here is derived from an EMBL/GenBank/DDBJ whole genome shotgun (WGS) entry which is preliminary data.</text>
</comment>
<evidence type="ECO:0000256" key="12">
    <source>
        <dbReference type="HAMAP-Rule" id="MF_00639"/>
    </source>
</evidence>
<name>A0A3N2S8E0_9ENTR</name>
<dbReference type="Pfam" id="PF02875">
    <property type="entry name" value="Mur_ligase_C"/>
    <property type="match status" value="1"/>
</dbReference>
<dbReference type="InterPro" id="IPR013221">
    <property type="entry name" value="Mur_ligase_cen"/>
</dbReference>
<dbReference type="OrthoDB" id="9809796at2"/>
<evidence type="ECO:0000256" key="4">
    <source>
        <dbReference type="ARBA" id="ARBA00022598"/>
    </source>
</evidence>
<dbReference type="HAMAP" id="MF_00639">
    <property type="entry name" value="MurD"/>
    <property type="match status" value="1"/>
</dbReference>
<keyword evidence="3 12" id="KW-0963">Cytoplasm</keyword>
<keyword evidence="6 12" id="KW-0547">Nucleotide-binding</keyword>
<keyword evidence="7 12" id="KW-0067">ATP-binding</keyword>
<keyword evidence="10 12" id="KW-0131">Cell cycle</keyword>
<dbReference type="PANTHER" id="PTHR43692:SF1">
    <property type="entry name" value="UDP-N-ACETYLMURAMOYLALANINE--D-GLUTAMATE LIGASE"/>
    <property type="match status" value="1"/>
</dbReference>
<dbReference type="GO" id="GO:0051301">
    <property type="term" value="P:cell division"/>
    <property type="evidence" value="ECO:0007669"/>
    <property type="project" value="UniProtKB-KW"/>
</dbReference>
<feature type="domain" description="Mur ligase central" evidence="15">
    <location>
        <begin position="110"/>
        <end position="280"/>
    </location>
</feature>
<dbReference type="InterPro" id="IPR005762">
    <property type="entry name" value="MurD"/>
</dbReference>
<evidence type="ECO:0000259" key="15">
    <source>
        <dbReference type="Pfam" id="PF08245"/>
    </source>
</evidence>
<dbReference type="Proteomes" id="UP000268051">
    <property type="component" value="Unassembled WGS sequence"/>
</dbReference>
<dbReference type="GO" id="GO:0071555">
    <property type="term" value="P:cell wall organization"/>
    <property type="evidence" value="ECO:0007669"/>
    <property type="project" value="UniProtKB-KW"/>
</dbReference>
<comment type="pathway">
    <text evidence="2 12 13">Cell wall biogenesis; peptidoglycan biosynthesis.</text>
</comment>
<evidence type="ECO:0000256" key="2">
    <source>
        <dbReference type="ARBA" id="ARBA00004752"/>
    </source>
</evidence>
<dbReference type="PROSITE" id="PS51257">
    <property type="entry name" value="PROKAR_LIPOPROTEIN"/>
    <property type="match status" value="1"/>
</dbReference>
<dbReference type="FunFam" id="3.40.1190.10:FF:000002">
    <property type="entry name" value="UDP-N-acetylmuramoylalanine--D-glutamate ligase"/>
    <property type="match status" value="1"/>
</dbReference>
<reference evidence="16 17" key="1">
    <citation type="submission" date="2018-10" db="EMBL/GenBank/DDBJ databases">
        <title>Horizontal transference of carbapenem resistance between Klebsiella pneumoniae and Kluyvera ascorbata during abdominal infection: a case report.</title>
        <authorList>
            <person name="Raro O.H.F."/>
            <person name="Lima-Morales D."/>
            <person name="Barth A.L."/>
            <person name="Paim T.G.S."/>
            <person name="Mott M.P."/>
            <person name="Riche C.V.W."/>
            <person name="Teixeira U.F."/>
            <person name="Waechter F."/>
            <person name="Dias C.A.G."/>
        </authorList>
    </citation>
    <scope>NUCLEOTIDE SEQUENCE [LARGE SCALE GENOMIC DNA]</scope>
    <source>
        <strain evidence="16 17">OT2</strain>
    </source>
</reference>
<dbReference type="InterPro" id="IPR004101">
    <property type="entry name" value="Mur_ligase_C"/>
</dbReference>
<evidence type="ECO:0000256" key="5">
    <source>
        <dbReference type="ARBA" id="ARBA00022618"/>
    </source>
</evidence>
<dbReference type="RefSeq" id="WP_123650743.1">
    <property type="nucleotide sequence ID" value="NZ_RHFN01000005.1"/>
</dbReference>
<proteinExistence type="inferred from homology"/>
<dbReference type="Gene3D" id="3.40.50.720">
    <property type="entry name" value="NAD(P)-binding Rossmann-like Domain"/>
    <property type="match status" value="1"/>
</dbReference>
<evidence type="ECO:0000313" key="16">
    <source>
        <dbReference type="EMBL" id="ROU15982.1"/>
    </source>
</evidence>
<comment type="subcellular location">
    <subcellularLocation>
        <location evidence="1 12 13">Cytoplasm</location>
    </subcellularLocation>
</comment>
<dbReference type="EC" id="6.3.2.9" evidence="12 13"/>
<dbReference type="AlphaFoldDB" id="A0A3N2S8E0"/>